<keyword evidence="2" id="KW-1185">Reference proteome</keyword>
<name>A0A101USQ9_9ACTN</name>
<dbReference type="EMBL" id="LMXB01000095">
    <property type="protein sequence ID" value="KUO16106.1"/>
    <property type="molecule type" value="Genomic_DNA"/>
</dbReference>
<proteinExistence type="predicted"/>
<reference evidence="1 2" key="1">
    <citation type="submission" date="2015-10" db="EMBL/GenBank/DDBJ databases">
        <title>Draft genome sequence of Streptomyces sp. RV15, isolated from a marine sponge.</title>
        <authorList>
            <person name="Ruckert C."/>
            <person name="Abdelmohsen U.R."/>
            <person name="Winkler A."/>
            <person name="Hentschel U."/>
            <person name="Kalinowski J."/>
            <person name="Kampfer P."/>
            <person name="Glaeser S."/>
        </authorList>
    </citation>
    <scope>NUCLEOTIDE SEQUENCE [LARGE SCALE GENOMIC DNA]</scope>
    <source>
        <strain evidence="1 2">RV15</strain>
    </source>
</reference>
<gene>
    <name evidence="1" type="ORF">AQJ91_37500</name>
</gene>
<organism evidence="1 2">
    <name type="scientific">Streptomyces dysideae</name>
    <dbReference type="NCBI Taxonomy" id="909626"/>
    <lineage>
        <taxon>Bacteria</taxon>
        <taxon>Bacillati</taxon>
        <taxon>Actinomycetota</taxon>
        <taxon>Actinomycetes</taxon>
        <taxon>Kitasatosporales</taxon>
        <taxon>Streptomycetaceae</taxon>
        <taxon>Streptomyces</taxon>
    </lineage>
</organism>
<accession>A0A101USQ9</accession>
<protein>
    <submittedName>
        <fullName evidence="1">Uncharacterized protein</fullName>
    </submittedName>
</protein>
<sequence length="68" mass="7402">MRRHSTYMESTARAVAIRSAVWSPAPQSAHQALMSASEGAASPFWMRVVFAGCQPHRAESSFPVRPAS</sequence>
<evidence type="ECO:0000313" key="2">
    <source>
        <dbReference type="Proteomes" id="UP000053260"/>
    </source>
</evidence>
<evidence type="ECO:0000313" key="1">
    <source>
        <dbReference type="EMBL" id="KUO16106.1"/>
    </source>
</evidence>
<dbReference type="AlphaFoldDB" id="A0A101USQ9"/>
<comment type="caution">
    <text evidence="1">The sequence shown here is derived from an EMBL/GenBank/DDBJ whole genome shotgun (WGS) entry which is preliminary data.</text>
</comment>
<dbReference type="Proteomes" id="UP000053260">
    <property type="component" value="Unassembled WGS sequence"/>
</dbReference>